<dbReference type="InterPro" id="IPR042244">
    <property type="entry name" value="HypD_2_sf"/>
</dbReference>
<comment type="caution">
    <text evidence="4">The sequence shown here is derived from an EMBL/GenBank/DDBJ whole genome shotgun (WGS) entry which is preliminary data.</text>
</comment>
<dbReference type="NCBIfam" id="TIGR00075">
    <property type="entry name" value="hypD"/>
    <property type="match status" value="1"/>
</dbReference>
<evidence type="ECO:0000256" key="3">
    <source>
        <dbReference type="ARBA" id="ARBA00023004"/>
    </source>
</evidence>
<keyword evidence="3" id="KW-0408">Iron</keyword>
<dbReference type="Gene3D" id="6.10.20.100">
    <property type="match status" value="1"/>
</dbReference>
<name>X1H9R3_9ZZZZ</name>
<feature type="non-terminal residue" evidence="4">
    <location>
        <position position="350"/>
    </location>
</feature>
<evidence type="ECO:0000313" key="4">
    <source>
        <dbReference type="EMBL" id="GAH42043.1"/>
    </source>
</evidence>
<sequence length="350" mass="37590">MDFMLDRIHKAQTLCNAACEKMGRQINIMEVCGTHTVAIFRNGIRSTLPRKLKLLTGPGCPVCVTDQGYIDTVLQLADRDDCVIATYGDMVRVPGKGGSLETKRTKANVKVVLSSEDALQLAKDNPNKTVVFVAVGFETTAPATAVVVKEAAAGSIDNFCILSGHKLVVPAMRALLSGKNNNIDAFLCPGHVSVIIGYCAFAEIVERFGRPCVVAGFEPLQIIEGLGEICQQLSAGKAELKSVYPAVVTEQGNITAQKIIDECFEPVDGYWRGLGKIEKSTLKLKDKYSRFDALKRFNITETQGEDTSGCRCGEVLCGLIEPPECGLFGKSCTLLEPVGPCMVSSEGACA</sequence>
<dbReference type="GO" id="GO:0070025">
    <property type="term" value="F:carbon monoxide binding"/>
    <property type="evidence" value="ECO:0007669"/>
    <property type="project" value="TreeGrafter"/>
</dbReference>
<evidence type="ECO:0000256" key="2">
    <source>
        <dbReference type="ARBA" id="ARBA00022723"/>
    </source>
</evidence>
<dbReference type="GO" id="GO:0051539">
    <property type="term" value="F:4 iron, 4 sulfur cluster binding"/>
    <property type="evidence" value="ECO:0007669"/>
    <property type="project" value="TreeGrafter"/>
</dbReference>
<dbReference type="GO" id="GO:0051604">
    <property type="term" value="P:protein maturation"/>
    <property type="evidence" value="ECO:0007669"/>
    <property type="project" value="TreeGrafter"/>
</dbReference>
<keyword evidence="2" id="KW-0479">Metal-binding</keyword>
<dbReference type="EMBL" id="BARU01005835">
    <property type="protein sequence ID" value="GAH42043.1"/>
    <property type="molecule type" value="Genomic_DNA"/>
</dbReference>
<evidence type="ECO:0000256" key="1">
    <source>
        <dbReference type="ARBA" id="ARBA00007888"/>
    </source>
</evidence>
<organism evidence="4">
    <name type="scientific">marine sediment metagenome</name>
    <dbReference type="NCBI Taxonomy" id="412755"/>
    <lineage>
        <taxon>unclassified sequences</taxon>
        <taxon>metagenomes</taxon>
        <taxon>ecological metagenomes</taxon>
    </lineage>
</organism>
<dbReference type="Gene3D" id="3.40.50.11740">
    <property type="entry name" value="HypD, alpha/beta domain 2"/>
    <property type="match status" value="2"/>
</dbReference>
<dbReference type="PANTHER" id="PTHR30149:SF0">
    <property type="entry name" value="HYDROGENASE MATURATION FACTOR HYPD"/>
    <property type="match status" value="1"/>
</dbReference>
<comment type="similarity">
    <text evidence="1">Belongs to the HypD family.</text>
</comment>
<dbReference type="PANTHER" id="PTHR30149">
    <property type="entry name" value="HYDROGENASE PROTEIN ASSEMBLY PROTEIN HYPD"/>
    <property type="match status" value="1"/>
</dbReference>
<gene>
    <name evidence="4" type="ORF">S03H2_11430</name>
</gene>
<protein>
    <recommendedName>
        <fullName evidence="5">Hydrogenase formation protein HypD</fullName>
    </recommendedName>
</protein>
<dbReference type="InterPro" id="IPR002780">
    <property type="entry name" value="Hyd_form_HypD"/>
</dbReference>
<evidence type="ECO:0008006" key="5">
    <source>
        <dbReference type="Google" id="ProtNLM"/>
    </source>
</evidence>
<proteinExistence type="inferred from homology"/>
<dbReference type="AlphaFoldDB" id="X1H9R3"/>
<dbReference type="InterPro" id="IPR042243">
    <property type="entry name" value="HypD_1"/>
</dbReference>
<dbReference type="PIRSF" id="PIRSF005622">
    <property type="entry name" value="Hydrgn_mat_hypD"/>
    <property type="match status" value="1"/>
</dbReference>
<accession>X1H9R3</accession>
<dbReference type="Pfam" id="PF01924">
    <property type="entry name" value="HypD"/>
    <property type="match status" value="1"/>
</dbReference>
<reference evidence="4" key="1">
    <citation type="journal article" date="2014" name="Front. Microbiol.">
        <title>High frequency of phylogenetically diverse reductive dehalogenase-homologous genes in deep subseafloor sedimentary metagenomes.</title>
        <authorList>
            <person name="Kawai M."/>
            <person name="Futagami T."/>
            <person name="Toyoda A."/>
            <person name="Takaki Y."/>
            <person name="Nishi S."/>
            <person name="Hori S."/>
            <person name="Arai W."/>
            <person name="Tsubouchi T."/>
            <person name="Morono Y."/>
            <person name="Uchiyama I."/>
            <person name="Ito T."/>
            <person name="Fujiyama A."/>
            <person name="Inagaki F."/>
            <person name="Takami H."/>
        </authorList>
    </citation>
    <scope>NUCLEOTIDE SEQUENCE</scope>
    <source>
        <strain evidence="4">Expedition CK06-06</strain>
    </source>
</reference>
<dbReference type="GO" id="GO:0005506">
    <property type="term" value="F:iron ion binding"/>
    <property type="evidence" value="ECO:0007669"/>
    <property type="project" value="TreeGrafter"/>
</dbReference>